<dbReference type="AlphaFoldDB" id="L8P4S2"/>
<dbReference type="PANTHER" id="PTHR43335:SF2">
    <property type="entry name" value="ABC TRANSPORTER, ATP-BINDING PROTEIN"/>
    <property type="match status" value="1"/>
</dbReference>
<gene>
    <name evidence="6" type="ORF">STVIR_8777</name>
</gene>
<name>L8P4S2_STRVR</name>
<proteinExistence type="inferred from homology"/>
<evidence type="ECO:0000256" key="2">
    <source>
        <dbReference type="ARBA" id="ARBA00022448"/>
    </source>
</evidence>
<comment type="similarity">
    <text evidence="1">Belongs to the ABC transporter superfamily.</text>
</comment>
<evidence type="ECO:0000259" key="5">
    <source>
        <dbReference type="PROSITE" id="PS50893"/>
    </source>
</evidence>
<dbReference type="GO" id="GO:0016887">
    <property type="term" value="F:ATP hydrolysis activity"/>
    <property type="evidence" value="ECO:0007669"/>
    <property type="project" value="InterPro"/>
</dbReference>
<evidence type="ECO:0000313" key="7">
    <source>
        <dbReference type="Proteomes" id="UP000011205"/>
    </source>
</evidence>
<keyword evidence="3" id="KW-0547">Nucleotide-binding</keyword>
<dbReference type="InterPro" id="IPR027417">
    <property type="entry name" value="P-loop_NTPase"/>
</dbReference>
<evidence type="ECO:0000256" key="4">
    <source>
        <dbReference type="ARBA" id="ARBA00022840"/>
    </source>
</evidence>
<reference evidence="6 7" key="1">
    <citation type="journal article" date="2013" name="Genome Announc.">
        <title>Draft Genome Sequence of Streptomyces viridochromogenes Strain Tu57, Producer of Avilamycin.</title>
        <authorList>
            <person name="Gruning B.A."/>
            <person name="Erxleben A."/>
            <person name="Hahnlein A."/>
            <person name="Gunther S."/>
        </authorList>
    </citation>
    <scope>NUCLEOTIDE SEQUENCE [LARGE SCALE GENOMIC DNA]</scope>
    <source>
        <strain evidence="6 7">Tue57</strain>
    </source>
</reference>
<comment type="caution">
    <text evidence="6">The sequence shown here is derived from an EMBL/GenBank/DDBJ whole genome shotgun (WGS) entry which is preliminary data.</text>
</comment>
<dbReference type="Proteomes" id="UP000011205">
    <property type="component" value="Unassembled WGS sequence"/>
</dbReference>
<keyword evidence="4" id="KW-0067">ATP-binding</keyword>
<dbReference type="PATRIC" id="fig|1160705.3.peg.8673"/>
<dbReference type="SMART" id="SM00382">
    <property type="entry name" value="AAA"/>
    <property type="match status" value="1"/>
</dbReference>
<dbReference type="EMBL" id="AMLP01000286">
    <property type="protein sequence ID" value="ELS50297.1"/>
    <property type="molecule type" value="Genomic_DNA"/>
</dbReference>
<dbReference type="InterPro" id="IPR003593">
    <property type="entry name" value="AAA+_ATPase"/>
</dbReference>
<organism evidence="6 7">
    <name type="scientific">Streptomyces viridochromogenes Tue57</name>
    <dbReference type="NCBI Taxonomy" id="1160705"/>
    <lineage>
        <taxon>Bacteria</taxon>
        <taxon>Bacillati</taxon>
        <taxon>Actinomycetota</taxon>
        <taxon>Actinomycetes</taxon>
        <taxon>Kitasatosporales</taxon>
        <taxon>Streptomycetaceae</taxon>
        <taxon>Streptomyces</taxon>
    </lineage>
</organism>
<dbReference type="PANTHER" id="PTHR43335">
    <property type="entry name" value="ABC TRANSPORTER, ATP-BINDING PROTEIN"/>
    <property type="match status" value="1"/>
</dbReference>
<dbReference type="PROSITE" id="PS50893">
    <property type="entry name" value="ABC_TRANSPORTER_2"/>
    <property type="match status" value="1"/>
</dbReference>
<keyword evidence="2" id="KW-0813">Transport</keyword>
<evidence type="ECO:0000256" key="1">
    <source>
        <dbReference type="ARBA" id="ARBA00005417"/>
    </source>
</evidence>
<dbReference type="Pfam" id="PF00005">
    <property type="entry name" value="ABC_tran"/>
    <property type="match status" value="1"/>
</dbReference>
<feature type="domain" description="ABC transporter" evidence="5">
    <location>
        <begin position="1"/>
        <end position="212"/>
    </location>
</feature>
<evidence type="ECO:0000313" key="6">
    <source>
        <dbReference type="EMBL" id="ELS50297.1"/>
    </source>
</evidence>
<dbReference type="InterPro" id="IPR003439">
    <property type="entry name" value="ABC_transporter-like_ATP-bd"/>
</dbReference>
<protein>
    <submittedName>
        <fullName evidence="6">Putative ABC transporter</fullName>
    </submittedName>
</protein>
<sequence length="280" mass="29645">MLSDVELRIPAGRVVGLVGPNGAGKSTLLGLTCGLIEPSEGSIVVLGRRPGSSAEQLARVGFVAQDTPVYGNLTVGEHLRLGAKLNPRWDQGLAEGRIRQTGLDSGRKAGRLSGGQRAQLALTIAVAKRPELLVCDEPVASLDPLARRGFLENLMEFVGDLDVGVVLSSHLLGDLEKVCDYLVVLADGRVRLTGEADDLVANHYRLTGSRDALAELPATAEVIKAEQTGSRSTLIVHSPDPVPYGIQAEHLDLEDVILAYLERAANPSSAASQQSLEARP</sequence>
<evidence type="ECO:0000256" key="3">
    <source>
        <dbReference type="ARBA" id="ARBA00022741"/>
    </source>
</evidence>
<dbReference type="SUPFAM" id="SSF52540">
    <property type="entry name" value="P-loop containing nucleoside triphosphate hydrolases"/>
    <property type="match status" value="1"/>
</dbReference>
<accession>L8P4S2</accession>
<dbReference type="CDD" id="cd03230">
    <property type="entry name" value="ABC_DR_subfamily_A"/>
    <property type="match status" value="1"/>
</dbReference>
<dbReference type="Gene3D" id="3.40.50.300">
    <property type="entry name" value="P-loop containing nucleotide triphosphate hydrolases"/>
    <property type="match status" value="1"/>
</dbReference>
<dbReference type="GO" id="GO:0005524">
    <property type="term" value="F:ATP binding"/>
    <property type="evidence" value="ECO:0007669"/>
    <property type="project" value="UniProtKB-KW"/>
</dbReference>